<gene>
    <name evidence="2" type="ORF">CgunFtcFv8_013077</name>
</gene>
<feature type="region of interest" description="Disordered" evidence="1">
    <location>
        <begin position="1"/>
        <end position="21"/>
    </location>
</feature>
<proteinExistence type="predicted"/>
<name>A0AAN8DYR9_CHAGU</name>
<dbReference type="EMBL" id="JAURVH010001518">
    <property type="protein sequence ID" value="KAK5927975.1"/>
    <property type="molecule type" value="Genomic_DNA"/>
</dbReference>
<dbReference type="AlphaFoldDB" id="A0AAN8DYR9"/>
<comment type="caution">
    <text evidence="2">The sequence shown here is derived from an EMBL/GenBank/DDBJ whole genome shotgun (WGS) entry which is preliminary data.</text>
</comment>
<reference evidence="2 3" key="1">
    <citation type="journal article" date="2023" name="Mol. Biol. Evol.">
        <title>Genomics of Secondarily Temperate Adaptation in the Only Non-Antarctic Icefish.</title>
        <authorList>
            <person name="Rivera-Colon A.G."/>
            <person name="Rayamajhi N."/>
            <person name="Minhas B.F."/>
            <person name="Madrigal G."/>
            <person name="Bilyk K.T."/>
            <person name="Yoon V."/>
            <person name="Hune M."/>
            <person name="Gregory S."/>
            <person name="Cheng C.H.C."/>
            <person name="Catchen J.M."/>
        </authorList>
    </citation>
    <scope>NUCLEOTIDE SEQUENCE [LARGE SCALE GENOMIC DNA]</scope>
    <source>
        <tissue evidence="2">White muscle</tissue>
    </source>
</reference>
<sequence length="78" mass="8284">MPTPASEPSASSPQGGSQVLGTLSQLCHNSPACCDQPPVPTVDHHVLSFPPRDSLLTQGHAVLNIDLQQTKDGFRVLR</sequence>
<evidence type="ECO:0000313" key="2">
    <source>
        <dbReference type="EMBL" id="KAK5927975.1"/>
    </source>
</evidence>
<evidence type="ECO:0000313" key="3">
    <source>
        <dbReference type="Proteomes" id="UP001331515"/>
    </source>
</evidence>
<accession>A0AAN8DYR9</accession>
<protein>
    <submittedName>
        <fullName evidence="2">Uncharacterized protein</fullName>
    </submittedName>
</protein>
<organism evidence="2 3">
    <name type="scientific">Champsocephalus gunnari</name>
    <name type="common">Mackerel icefish</name>
    <dbReference type="NCBI Taxonomy" id="52237"/>
    <lineage>
        <taxon>Eukaryota</taxon>
        <taxon>Metazoa</taxon>
        <taxon>Chordata</taxon>
        <taxon>Craniata</taxon>
        <taxon>Vertebrata</taxon>
        <taxon>Euteleostomi</taxon>
        <taxon>Actinopterygii</taxon>
        <taxon>Neopterygii</taxon>
        <taxon>Teleostei</taxon>
        <taxon>Neoteleostei</taxon>
        <taxon>Acanthomorphata</taxon>
        <taxon>Eupercaria</taxon>
        <taxon>Perciformes</taxon>
        <taxon>Notothenioidei</taxon>
        <taxon>Channichthyidae</taxon>
        <taxon>Champsocephalus</taxon>
    </lineage>
</organism>
<dbReference type="Proteomes" id="UP001331515">
    <property type="component" value="Unassembled WGS sequence"/>
</dbReference>
<keyword evidence="3" id="KW-1185">Reference proteome</keyword>
<evidence type="ECO:0000256" key="1">
    <source>
        <dbReference type="SAM" id="MobiDB-lite"/>
    </source>
</evidence>
<feature type="compositionally biased region" description="Low complexity" evidence="1">
    <location>
        <begin position="1"/>
        <end position="17"/>
    </location>
</feature>